<dbReference type="Pfam" id="PF22435">
    <property type="entry name" value="MRM3-like_sub_bind"/>
    <property type="match status" value="1"/>
</dbReference>
<dbReference type="GO" id="GO:0006396">
    <property type="term" value="P:RNA processing"/>
    <property type="evidence" value="ECO:0007669"/>
    <property type="project" value="InterPro"/>
</dbReference>
<dbReference type="InterPro" id="IPR051259">
    <property type="entry name" value="rRNA_Methyltransferase"/>
</dbReference>
<evidence type="ECO:0000313" key="6">
    <source>
        <dbReference type="EMBL" id="KAB2807316.1"/>
    </source>
</evidence>
<evidence type="ECO:0000256" key="1">
    <source>
        <dbReference type="ARBA" id="ARBA00007228"/>
    </source>
</evidence>
<sequence>MKHIDSAKNPTIKQVLNYIEKARDRKRDNVFVVEGIRENARALDSGYSAQWLFFPESRMTELEFKVEMGRTEALVHACGDEAFDKIAVRKGIPNVVGIYERQTQDLVDLVLPDNALVLVLEAIEKPGNLGAILRSASAAEVDAVLLADTVVDAFHPQVVRNSLGGFFDVDMVSAPSQEIVEYLSEKGIRKVVTTLEGSTPHYQTDMSGSAAIVMGAEDTGVTDIWLENADDRILIPMGGVVDSLNVSVAAAIMLFEAKRQRS</sequence>
<keyword evidence="2 6" id="KW-0489">Methyltransferase</keyword>
<organism evidence="6 7">
    <name type="scientific">Phaeocystidibacter luteus</name>
    <dbReference type="NCBI Taxonomy" id="911197"/>
    <lineage>
        <taxon>Bacteria</taxon>
        <taxon>Pseudomonadati</taxon>
        <taxon>Bacteroidota</taxon>
        <taxon>Flavobacteriia</taxon>
        <taxon>Flavobacteriales</taxon>
        <taxon>Phaeocystidibacteraceae</taxon>
        <taxon>Phaeocystidibacter</taxon>
    </lineage>
</organism>
<dbReference type="InterPro" id="IPR053888">
    <property type="entry name" value="MRM3-like_sub_bind"/>
</dbReference>
<dbReference type="OrthoDB" id="9794400at2"/>
<evidence type="ECO:0000259" key="5">
    <source>
        <dbReference type="Pfam" id="PF22435"/>
    </source>
</evidence>
<dbReference type="SUPFAM" id="SSF55315">
    <property type="entry name" value="L30e-like"/>
    <property type="match status" value="1"/>
</dbReference>
<accession>A0A6N6RDL2</accession>
<dbReference type="InterPro" id="IPR029064">
    <property type="entry name" value="Ribosomal_eL30-like_sf"/>
</dbReference>
<feature type="domain" description="MRM3-like substrate binding" evidence="5">
    <location>
        <begin position="9"/>
        <end position="90"/>
    </location>
</feature>
<dbReference type="InterPro" id="IPR029028">
    <property type="entry name" value="Alpha/beta_knot_MTases"/>
</dbReference>
<keyword evidence="3 6" id="KW-0808">Transferase</keyword>
<dbReference type="GO" id="GO:0032259">
    <property type="term" value="P:methylation"/>
    <property type="evidence" value="ECO:0007669"/>
    <property type="project" value="UniProtKB-KW"/>
</dbReference>
<evidence type="ECO:0000256" key="2">
    <source>
        <dbReference type="ARBA" id="ARBA00022603"/>
    </source>
</evidence>
<dbReference type="GO" id="GO:0003723">
    <property type="term" value="F:RNA binding"/>
    <property type="evidence" value="ECO:0007669"/>
    <property type="project" value="InterPro"/>
</dbReference>
<name>A0A6N6RDL2_9FLAO</name>
<evidence type="ECO:0000313" key="7">
    <source>
        <dbReference type="Proteomes" id="UP000468650"/>
    </source>
</evidence>
<dbReference type="Gene3D" id="3.30.1330.30">
    <property type="match status" value="1"/>
</dbReference>
<evidence type="ECO:0000256" key="3">
    <source>
        <dbReference type="ARBA" id="ARBA00022679"/>
    </source>
</evidence>
<dbReference type="PANTHER" id="PTHR43191:SF2">
    <property type="entry name" value="RRNA METHYLTRANSFERASE 3, MITOCHONDRIAL"/>
    <property type="match status" value="1"/>
</dbReference>
<feature type="domain" description="tRNA/rRNA methyltransferase SpoU type" evidence="4">
    <location>
        <begin position="116"/>
        <end position="255"/>
    </location>
</feature>
<dbReference type="Pfam" id="PF00588">
    <property type="entry name" value="SpoU_methylase"/>
    <property type="match status" value="1"/>
</dbReference>
<dbReference type="Gene3D" id="3.40.1280.10">
    <property type="match status" value="1"/>
</dbReference>
<dbReference type="GO" id="GO:0008173">
    <property type="term" value="F:RNA methyltransferase activity"/>
    <property type="evidence" value="ECO:0007669"/>
    <property type="project" value="InterPro"/>
</dbReference>
<comment type="similarity">
    <text evidence="1">Belongs to the class IV-like SAM-binding methyltransferase superfamily. RNA methyltransferase TrmH family.</text>
</comment>
<dbReference type="InterPro" id="IPR001537">
    <property type="entry name" value="SpoU_MeTrfase"/>
</dbReference>
<dbReference type="InterPro" id="IPR029026">
    <property type="entry name" value="tRNA_m1G_MTases_N"/>
</dbReference>
<keyword evidence="7" id="KW-1185">Reference proteome</keyword>
<protein>
    <submittedName>
        <fullName evidence="6">RNA methyltransferase</fullName>
    </submittedName>
</protein>
<comment type="caution">
    <text evidence="6">The sequence shown here is derived from an EMBL/GenBank/DDBJ whole genome shotgun (WGS) entry which is preliminary data.</text>
</comment>
<dbReference type="SUPFAM" id="SSF75217">
    <property type="entry name" value="alpha/beta knot"/>
    <property type="match status" value="1"/>
</dbReference>
<dbReference type="Proteomes" id="UP000468650">
    <property type="component" value="Unassembled WGS sequence"/>
</dbReference>
<dbReference type="AlphaFoldDB" id="A0A6N6RDL2"/>
<dbReference type="RefSeq" id="WP_151668122.1">
    <property type="nucleotide sequence ID" value="NZ_WBVO01000011.1"/>
</dbReference>
<reference evidence="6 7" key="1">
    <citation type="submission" date="2019-09" db="EMBL/GenBank/DDBJ databases">
        <title>Genomes of family Cryomorphaceae.</title>
        <authorList>
            <person name="Bowman J.P."/>
        </authorList>
    </citation>
    <scope>NUCLEOTIDE SEQUENCE [LARGE SCALE GENOMIC DNA]</scope>
    <source>
        <strain evidence="6 7">LMG 25704</strain>
    </source>
</reference>
<dbReference type="EMBL" id="WBVO01000011">
    <property type="protein sequence ID" value="KAB2807316.1"/>
    <property type="molecule type" value="Genomic_DNA"/>
</dbReference>
<dbReference type="PANTHER" id="PTHR43191">
    <property type="entry name" value="RRNA METHYLTRANSFERASE 3"/>
    <property type="match status" value="1"/>
</dbReference>
<proteinExistence type="inferred from homology"/>
<gene>
    <name evidence="6" type="ORF">F8C67_12110</name>
</gene>
<evidence type="ECO:0000259" key="4">
    <source>
        <dbReference type="Pfam" id="PF00588"/>
    </source>
</evidence>